<gene>
    <name evidence="14" type="primary">atpF</name>
    <name evidence="17" type="ORF">SAMN04488563_2808</name>
</gene>
<dbReference type="HAMAP" id="MF_01398">
    <property type="entry name" value="ATP_synth_b_bprime"/>
    <property type="match status" value="1"/>
</dbReference>
<comment type="function">
    <text evidence="12 14">F(1)F(0) ATP synthase produces ATP from ADP in the presence of a proton or sodium gradient. F-type ATPases consist of two structural domains, F(1) containing the extramembraneous catalytic core and F(0) containing the membrane proton channel, linked together by a central stalk and a peripheral stalk. During catalysis, ATP synthesis in the catalytic domain of F(1) is coupled via a rotary mechanism of the central stalk subunits to proton translocation.</text>
</comment>
<evidence type="ECO:0000256" key="14">
    <source>
        <dbReference type="HAMAP-Rule" id="MF_01398"/>
    </source>
</evidence>
<dbReference type="SUPFAM" id="SSF81573">
    <property type="entry name" value="F1F0 ATP synthase subunit B, membrane domain"/>
    <property type="match status" value="1"/>
</dbReference>
<dbReference type="InterPro" id="IPR005864">
    <property type="entry name" value="ATP_synth_F0_bsu_bac"/>
</dbReference>
<keyword evidence="5 14" id="KW-0138">CF(0)</keyword>
<comment type="similarity">
    <text evidence="2 14 15">Belongs to the ATPase B chain family.</text>
</comment>
<dbReference type="GO" id="GO:0046933">
    <property type="term" value="F:proton-transporting ATP synthase activity, rotational mechanism"/>
    <property type="evidence" value="ECO:0007669"/>
    <property type="project" value="UniProtKB-UniRule"/>
</dbReference>
<evidence type="ECO:0000256" key="9">
    <source>
        <dbReference type="ARBA" id="ARBA00023065"/>
    </source>
</evidence>
<evidence type="ECO:0000313" key="17">
    <source>
        <dbReference type="EMBL" id="SDU56963.1"/>
    </source>
</evidence>
<protein>
    <recommendedName>
        <fullName evidence="14">ATP synthase subunit b</fullName>
    </recommendedName>
    <alternativeName>
        <fullName evidence="14">ATP synthase F(0) sector subunit b</fullName>
    </alternativeName>
    <alternativeName>
        <fullName evidence="14">ATPase subunit I</fullName>
    </alternativeName>
    <alternativeName>
        <fullName evidence="14">F-type ATPase subunit b</fullName>
        <shortName evidence="14">F-ATPase subunit b</shortName>
    </alternativeName>
</protein>
<dbReference type="PANTHER" id="PTHR33445">
    <property type="entry name" value="ATP SYNTHASE SUBUNIT B', CHLOROPLASTIC"/>
    <property type="match status" value="1"/>
</dbReference>
<feature type="transmembrane region" description="Helical" evidence="14">
    <location>
        <begin position="20"/>
        <end position="41"/>
    </location>
</feature>
<dbReference type="GO" id="GO:0046961">
    <property type="term" value="F:proton-transporting ATPase activity, rotational mechanism"/>
    <property type="evidence" value="ECO:0007669"/>
    <property type="project" value="TreeGrafter"/>
</dbReference>
<dbReference type="AlphaFoldDB" id="A0A1H2JKT6"/>
<evidence type="ECO:0000256" key="16">
    <source>
        <dbReference type="SAM" id="Coils"/>
    </source>
</evidence>
<dbReference type="GO" id="GO:0045259">
    <property type="term" value="C:proton-transporting ATP synthase complex"/>
    <property type="evidence" value="ECO:0007669"/>
    <property type="project" value="UniProtKB-KW"/>
</dbReference>
<evidence type="ECO:0000313" key="18">
    <source>
        <dbReference type="Proteomes" id="UP000182977"/>
    </source>
</evidence>
<dbReference type="Proteomes" id="UP000182977">
    <property type="component" value="Chromosome I"/>
</dbReference>
<keyword evidence="3 14" id="KW-0813">Transport</keyword>
<organism evidence="17 18">
    <name type="scientific">Jiangella alkaliphila</name>
    <dbReference type="NCBI Taxonomy" id="419479"/>
    <lineage>
        <taxon>Bacteria</taxon>
        <taxon>Bacillati</taxon>
        <taxon>Actinomycetota</taxon>
        <taxon>Actinomycetes</taxon>
        <taxon>Jiangellales</taxon>
        <taxon>Jiangellaceae</taxon>
        <taxon>Jiangella</taxon>
    </lineage>
</organism>
<accession>A0A1H2JKT6</accession>
<keyword evidence="4 14" id="KW-1003">Cell membrane</keyword>
<evidence type="ECO:0000256" key="15">
    <source>
        <dbReference type="RuleBase" id="RU003848"/>
    </source>
</evidence>
<dbReference type="InterPro" id="IPR050059">
    <property type="entry name" value="ATP_synthase_B_chain"/>
</dbReference>
<dbReference type="InterPro" id="IPR002146">
    <property type="entry name" value="ATP_synth_b/b'su_bac/chlpt"/>
</dbReference>
<dbReference type="NCBIfam" id="NF004412">
    <property type="entry name" value="PRK05759.1-3"/>
    <property type="match status" value="1"/>
</dbReference>
<dbReference type="EMBL" id="LT629791">
    <property type="protein sequence ID" value="SDU56963.1"/>
    <property type="molecule type" value="Genomic_DNA"/>
</dbReference>
<feature type="coiled-coil region" evidence="16">
    <location>
        <begin position="60"/>
        <end position="135"/>
    </location>
</feature>
<keyword evidence="9 14" id="KW-0406">Ion transport</keyword>
<comment type="subcellular location">
    <subcellularLocation>
        <location evidence="1 14">Cell membrane</location>
        <topology evidence="1 14">Single-pass membrane protein</topology>
    </subcellularLocation>
</comment>
<evidence type="ECO:0000256" key="7">
    <source>
        <dbReference type="ARBA" id="ARBA00022781"/>
    </source>
</evidence>
<evidence type="ECO:0000256" key="13">
    <source>
        <dbReference type="ARBA" id="ARBA00025830"/>
    </source>
</evidence>
<keyword evidence="8 14" id="KW-1133">Transmembrane helix</keyword>
<evidence type="ECO:0000256" key="11">
    <source>
        <dbReference type="ARBA" id="ARBA00023310"/>
    </source>
</evidence>
<keyword evidence="6 14" id="KW-0812">Transmembrane</keyword>
<keyword evidence="10 14" id="KW-0472">Membrane</keyword>
<dbReference type="PANTHER" id="PTHR33445:SF1">
    <property type="entry name" value="ATP SYNTHASE SUBUNIT B"/>
    <property type="match status" value="1"/>
</dbReference>
<dbReference type="Gene3D" id="1.20.5.620">
    <property type="entry name" value="F1F0 ATP synthase subunit B, membrane domain"/>
    <property type="match status" value="1"/>
</dbReference>
<evidence type="ECO:0000256" key="3">
    <source>
        <dbReference type="ARBA" id="ARBA00022448"/>
    </source>
</evidence>
<dbReference type="NCBIfam" id="TIGR01144">
    <property type="entry name" value="ATP_synt_b"/>
    <property type="match status" value="1"/>
</dbReference>
<evidence type="ECO:0000256" key="5">
    <source>
        <dbReference type="ARBA" id="ARBA00022547"/>
    </source>
</evidence>
<sequence length="193" mass="20839">MALSMAPIAVMAAEDGPDPLMPHMSELIVGLVAFALLFFFLRAKVYPIFEKTYADRAAAIQGGARKAEEAQAEAQRLLEEYRAQLADARSEAARIREDAKQQGAAIVAQARDDAETEAKRVAARAEAQLQAEREQVLRELRGEVGTLATTLAGKVVGESLQDDDRSRRVVERFLADLETAQASDAATPAPGDS</sequence>
<comment type="subunit">
    <text evidence="13 14">F-type ATPases have 2 components, F(1) - the catalytic core - and F(0) - the membrane proton channel. F(1) has five subunits: alpha(3), beta(3), gamma(1), delta(1), epsilon(1). F(0) has three main subunits: a(1), b(2) and c(10-14). The alpha and beta chains form an alternating ring which encloses part of the gamma chain. F(1) is attached to F(0) by a central stalk formed by the gamma and epsilon chains, while a peripheral stalk is formed by the delta and b chains.</text>
</comment>
<keyword evidence="7 14" id="KW-0375">Hydrogen ion transport</keyword>
<evidence type="ECO:0000256" key="12">
    <source>
        <dbReference type="ARBA" id="ARBA00025198"/>
    </source>
</evidence>
<evidence type="ECO:0000256" key="4">
    <source>
        <dbReference type="ARBA" id="ARBA00022475"/>
    </source>
</evidence>
<reference evidence="18" key="1">
    <citation type="submission" date="2016-10" db="EMBL/GenBank/DDBJ databases">
        <authorList>
            <person name="Varghese N."/>
            <person name="Submissions S."/>
        </authorList>
    </citation>
    <scope>NUCLEOTIDE SEQUENCE [LARGE SCALE GENOMIC DNA]</scope>
    <source>
        <strain evidence="18">DSM 45079</strain>
    </source>
</reference>
<keyword evidence="16" id="KW-0175">Coiled coil</keyword>
<dbReference type="InterPro" id="IPR028987">
    <property type="entry name" value="ATP_synth_B-like_membr_sf"/>
</dbReference>
<dbReference type="GO" id="GO:0005886">
    <property type="term" value="C:plasma membrane"/>
    <property type="evidence" value="ECO:0007669"/>
    <property type="project" value="UniProtKB-SubCell"/>
</dbReference>
<dbReference type="STRING" id="419479.SAMN04488563_2808"/>
<evidence type="ECO:0000256" key="1">
    <source>
        <dbReference type="ARBA" id="ARBA00004162"/>
    </source>
</evidence>
<evidence type="ECO:0000256" key="2">
    <source>
        <dbReference type="ARBA" id="ARBA00005513"/>
    </source>
</evidence>
<evidence type="ECO:0000256" key="6">
    <source>
        <dbReference type="ARBA" id="ARBA00022692"/>
    </source>
</evidence>
<name>A0A1H2JKT6_9ACTN</name>
<keyword evidence="18" id="KW-1185">Reference proteome</keyword>
<keyword evidence="11 14" id="KW-0066">ATP synthesis</keyword>
<dbReference type="Pfam" id="PF00430">
    <property type="entry name" value="ATP-synt_B"/>
    <property type="match status" value="1"/>
</dbReference>
<comment type="function">
    <text evidence="14">Component of the F(0) channel, it forms part of the peripheral stalk, linking F(1) to F(0).</text>
</comment>
<dbReference type="CDD" id="cd06503">
    <property type="entry name" value="ATP-synt_Fo_b"/>
    <property type="match status" value="1"/>
</dbReference>
<evidence type="ECO:0000256" key="10">
    <source>
        <dbReference type="ARBA" id="ARBA00023136"/>
    </source>
</evidence>
<proteinExistence type="inferred from homology"/>
<evidence type="ECO:0000256" key="8">
    <source>
        <dbReference type="ARBA" id="ARBA00022989"/>
    </source>
</evidence>